<keyword evidence="2 7" id="KW-0547">Nucleotide-binding</keyword>
<feature type="domain" description="Helicase ATP-binding" evidence="9">
    <location>
        <begin position="78"/>
        <end position="259"/>
    </location>
</feature>
<dbReference type="EMBL" id="QMKO01001587">
    <property type="protein sequence ID" value="RTG88365.1"/>
    <property type="molecule type" value="Genomic_DNA"/>
</dbReference>
<evidence type="ECO:0000313" key="13">
    <source>
        <dbReference type="Proteomes" id="UP000290809"/>
    </source>
</evidence>
<keyword evidence="5 7" id="KW-0067">ATP-binding</keyword>
<feature type="region of interest" description="Disordered" evidence="8">
    <location>
        <begin position="443"/>
        <end position="485"/>
    </location>
</feature>
<dbReference type="PROSITE" id="PS51194">
    <property type="entry name" value="HELICASE_CTER"/>
    <property type="match status" value="1"/>
</dbReference>
<accession>A0A430QKZ7</accession>
<evidence type="ECO:0000256" key="5">
    <source>
        <dbReference type="ARBA" id="ARBA00022840"/>
    </source>
</evidence>
<dbReference type="PROSITE" id="PS51195">
    <property type="entry name" value="Q_MOTIF"/>
    <property type="match status" value="1"/>
</dbReference>
<dbReference type="GO" id="GO:0005524">
    <property type="term" value="F:ATP binding"/>
    <property type="evidence" value="ECO:0007669"/>
    <property type="project" value="UniProtKB-KW"/>
</dbReference>
<dbReference type="PROSITE" id="PS00039">
    <property type="entry name" value="DEAD_ATP_HELICASE"/>
    <property type="match status" value="1"/>
</dbReference>
<feature type="short sequence motif" description="Q motif" evidence="6">
    <location>
        <begin position="47"/>
        <end position="75"/>
    </location>
</feature>
<dbReference type="GO" id="GO:0003724">
    <property type="term" value="F:RNA helicase activity"/>
    <property type="evidence" value="ECO:0007669"/>
    <property type="project" value="UniProtKB-EC"/>
</dbReference>
<sequence length="485" mass="54534">MIHAVATIYAHCLSGVFTTYSQINGLWEMDTLSESDFNLSESLKSYPTFASMGLKENLLKGIYAYGFEKPSLIQQKTIKQITLGRDLIAQAQSGTGKTATFSIGTLQNVLPEICQIQVLVLAPTRELAFQIHHVMSSLSDYLSIRCVSCCGGRNNTMQMARELDKGVHVVVGTPGRILELLRQGNIRLNKLRSLVLDEADEMLNRGLHDQLEEIYRRLPSHTNSNNKKSLSCQIVIISATMLKEHLELFQNFTSNPVCVLVPRDELSLSDLQQFYIDVGSEEWKFEALNDLFSSVCVSQTVVFVNTRRKVEWLASQLKREGFTVAAAHGDLDQSQRESVMKQFRSGECRILISSDMWARGIDVQTVGLVVNFDLPMNTSEYLHRIGRSGRFGRTGLAVSFIANAEERKQLLEICNYYQIAIPPAPARLDKMLVINNSVHSSPKIANSPCKSDTSNGQPVKHHQLAKHLKRKKKQHKRKKNLKIAK</sequence>
<dbReference type="Gene3D" id="3.40.50.300">
    <property type="entry name" value="P-loop containing nucleotide triphosphate hydrolases"/>
    <property type="match status" value="2"/>
</dbReference>
<evidence type="ECO:0000256" key="1">
    <source>
        <dbReference type="ARBA" id="ARBA00012552"/>
    </source>
</evidence>
<gene>
    <name evidence="12" type="ORF">DC041_0012990</name>
</gene>
<dbReference type="InterPro" id="IPR011545">
    <property type="entry name" value="DEAD/DEAH_box_helicase_dom"/>
</dbReference>
<evidence type="ECO:0000256" key="3">
    <source>
        <dbReference type="ARBA" id="ARBA00022801"/>
    </source>
</evidence>
<feature type="domain" description="DEAD-box RNA helicase Q" evidence="11">
    <location>
        <begin position="47"/>
        <end position="75"/>
    </location>
</feature>
<evidence type="ECO:0000256" key="6">
    <source>
        <dbReference type="PROSITE-ProRule" id="PRU00552"/>
    </source>
</evidence>
<dbReference type="Pfam" id="PF00271">
    <property type="entry name" value="Helicase_C"/>
    <property type="match status" value="1"/>
</dbReference>
<dbReference type="STRING" id="6184.A0A430QKZ7"/>
<feature type="compositionally biased region" description="Basic residues" evidence="8">
    <location>
        <begin position="459"/>
        <end position="485"/>
    </location>
</feature>
<evidence type="ECO:0000256" key="4">
    <source>
        <dbReference type="ARBA" id="ARBA00022806"/>
    </source>
</evidence>
<dbReference type="PROSITE" id="PS51192">
    <property type="entry name" value="HELICASE_ATP_BIND_1"/>
    <property type="match status" value="1"/>
</dbReference>
<reference evidence="12 13" key="1">
    <citation type="journal article" date="2019" name="PLoS Pathog.">
        <title>Genome sequence of the bovine parasite Schistosoma bovis Tanzania.</title>
        <authorList>
            <person name="Oey H."/>
            <person name="Zakrzewski M."/>
            <person name="Gobert G."/>
            <person name="Gravermann K."/>
            <person name="Stoye J."/>
            <person name="Jones M."/>
            <person name="Mcmanus D."/>
            <person name="Krause L."/>
        </authorList>
    </citation>
    <scope>NUCLEOTIDE SEQUENCE [LARGE SCALE GENOMIC DNA]</scope>
    <source>
        <strain evidence="12 13">TAN1997</strain>
    </source>
</reference>
<name>A0A430QKZ7_SCHBO</name>
<dbReference type="CDD" id="cd18787">
    <property type="entry name" value="SF2_C_DEAD"/>
    <property type="match status" value="1"/>
</dbReference>
<evidence type="ECO:0000313" key="12">
    <source>
        <dbReference type="EMBL" id="RTG88365.1"/>
    </source>
</evidence>
<evidence type="ECO:0000259" key="9">
    <source>
        <dbReference type="PROSITE" id="PS51192"/>
    </source>
</evidence>
<protein>
    <recommendedName>
        <fullName evidence="1">RNA helicase</fullName>
        <ecNumber evidence="1">3.6.4.13</ecNumber>
    </recommendedName>
</protein>
<dbReference type="SMART" id="SM00487">
    <property type="entry name" value="DEXDc"/>
    <property type="match status" value="1"/>
</dbReference>
<feature type="domain" description="Helicase C-terminal" evidence="10">
    <location>
        <begin position="270"/>
        <end position="432"/>
    </location>
</feature>
<proteinExistence type="inferred from homology"/>
<dbReference type="AlphaFoldDB" id="A0A430QKZ7"/>
<evidence type="ECO:0000259" key="11">
    <source>
        <dbReference type="PROSITE" id="PS51195"/>
    </source>
</evidence>
<dbReference type="InterPro" id="IPR014014">
    <property type="entry name" value="RNA_helicase_DEAD_Q_motif"/>
</dbReference>
<dbReference type="PANTHER" id="PTHR47958">
    <property type="entry name" value="ATP-DEPENDENT RNA HELICASE DBP3"/>
    <property type="match status" value="1"/>
</dbReference>
<comment type="similarity">
    <text evidence="7">Belongs to the DEAD box helicase family.</text>
</comment>
<organism evidence="12 13">
    <name type="scientific">Schistosoma bovis</name>
    <name type="common">Blood fluke</name>
    <dbReference type="NCBI Taxonomy" id="6184"/>
    <lineage>
        <taxon>Eukaryota</taxon>
        <taxon>Metazoa</taxon>
        <taxon>Spiralia</taxon>
        <taxon>Lophotrochozoa</taxon>
        <taxon>Platyhelminthes</taxon>
        <taxon>Trematoda</taxon>
        <taxon>Digenea</taxon>
        <taxon>Strigeidida</taxon>
        <taxon>Schistosomatoidea</taxon>
        <taxon>Schistosomatidae</taxon>
        <taxon>Schistosoma</taxon>
    </lineage>
</organism>
<keyword evidence="13" id="KW-1185">Reference proteome</keyword>
<dbReference type="GO" id="GO:0016787">
    <property type="term" value="F:hydrolase activity"/>
    <property type="evidence" value="ECO:0007669"/>
    <property type="project" value="UniProtKB-KW"/>
</dbReference>
<comment type="caution">
    <text evidence="12">The sequence shown here is derived from an EMBL/GenBank/DDBJ whole genome shotgun (WGS) entry which is preliminary data.</text>
</comment>
<evidence type="ECO:0000259" key="10">
    <source>
        <dbReference type="PROSITE" id="PS51194"/>
    </source>
</evidence>
<keyword evidence="4 7" id="KW-0347">Helicase</keyword>
<dbReference type="SUPFAM" id="SSF52540">
    <property type="entry name" value="P-loop containing nucleoside triphosphate hydrolases"/>
    <property type="match status" value="1"/>
</dbReference>
<dbReference type="InterPro" id="IPR014001">
    <property type="entry name" value="Helicase_ATP-bd"/>
</dbReference>
<dbReference type="InterPro" id="IPR000629">
    <property type="entry name" value="RNA-helicase_DEAD-box_CS"/>
</dbReference>
<evidence type="ECO:0000256" key="2">
    <source>
        <dbReference type="ARBA" id="ARBA00022741"/>
    </source>
</evidence>
<dbReference type="EC" id="3.6.4.13" evidence="1"/>
<dbReference type="Proteomes" id="UP000290809">
    <property type="component" value="Unassembled WGS sequence"/>
</dbReference>
<feature type="compositionally biased region" description="Polar residues" evidence="8">
    <location>
        <begin position="443"/>
        <end position="457"/>
    </location>
</feature>
<dbReference type="Pfam" id="PF00270">
    <property type="entry name" value="DEAD"/>
    <property type="match status" value="1"/>
</dbReference>
<dbReference type="InterPro" id="IPR001650">
    <property type="entry name" value="Helicase_C-like"/>
</dbReference>
<dbReference type="InterPro" id="IPR027417">
    <property type="entry name" value="P-loop_NTPase"/>
</dbReference>
<dbReference type="SMART" id="SM00490">
    <property type="entry name" value="HELICc"/>
    <property type="match status" value="1"/>
</dbReference>
<evidence type="ECO:0000256" key="7">
    <source>
        <dbReference type="RuleBase" id="RU000492"/>
    </source>
</evidence>
<evidence type="ECO:0000256" key="8">
    <source>
        <dbReference type="SAM" id="MobiDB-lite"/>
    </source>
</evidence>
<keyword evidence="3 7" id="KW-0378">Hydrolase</keyword>
<dbReference type="GO" id="GO:0003676">
    <property type="term" value="F:nucleic acid binding"/>
    <property type="evidence" value="ECO:0007669"/>
    <property type="project" value="InterPro"/>
</dbReference>